<evidence type="ECO:0008006" key="3">
    <source>
        <dbReference type="Google" id="ProtNLM"/>
    </source>
</evidence>
<comment type="caution">
    <text evidence="1">The sequence shown here is derived from an EMBL/GenBank/DDBJ whole genome shotgun (WGS) entry which is preliminary data.</text>
</comment>
<accession>R7MXR8</accession>
<dbReference type="Proteomes" id="UP000017908">
    <property type="component" value="Unassembled WGS sequence"/>
</dbReference>
<name>R7MXR8_MEGEL</name>
<gene>
    <name evidence="1" type="ORF">BN715_00052</name>
</gene>
<sequence length="153" mass="17688">MMTLREIKAAIVAVLNQNFKDYKVHFDNVEKSDAPYFYVEFMPTATTVDDLFSDRLIQVDITYIHPKDAMGRVSRTAVFEVADALDKVFRPVLAVKDRHITILDAEMTIVDDILHYIFNLDFRDNFEDAAGIQYELAQHLELEINKLNQTEGE</sequence>
<dbReference type="Pfam" id="PF20765">
    <property type="entry name" value="Phage_tail_terminator_8"/>
    <property type="match status" value="1"/>
</dbReference>
<dbReference type="AlphaFoldDB" id="R7MXR8"/>
<proteinExistence type="predicted"/>
<reference evidence="1" key="1">
    <citation type="submission" date="2012-11" db="EMBL/GenBank/DDBJ databases">
        <title>Dependencies among metagenomic species, viruses, plasmids and units of genetic variation.</title>
        <authorList>
            <person name="Nielsen H.B."/>
            <person name="Almeida M."/>
            <person name="Juncker A.S."/>
            <person name="Rasmussen S."/>
            <person name="Li J."/>
            <person name="Sunagawa S."/>
            <person name="Plichta D."/>
            <person name="Gautier L."/>
            <person name="Le Chatelier E."/>
            <person name="Peletier E."/>
            <person name="Bonde I."/>
            <person name="Nielsen T."/>
            <person name="Manichanh C."/>
            <person name="Arumugam M."/>
            <person name="Batto J."/>
            <person name="Santos M.B.Q.D."/>
            <person name="Blom N."/>
            <person name="Borruel N."/>
            <person name="Burgdorf K.S."/>
            <person name="Boumezbeur F."/>
            <person name="Casellas F."/>
            <person name="Dore J."/>
            <person name="Guarner F."/>
            <person name="Hansen T."/>
            <person name="Hildebrand F."/>
            <person name="Kaas R.S."/>
            <person name="Kennedy S."/>
            <person name="Kristiansen K."/>
            <person name="Kultima J.R."/>
            <person name="Leonard P."/>
            <person name="Levenez F."/>
            <person name="Lund O."/>
            <person name="Moumen B."/>
            <person name="Le Paslier D."/>
            <person name="Pons N."/>
            <person name="Pedersen O."/>
            <person name="Prifti E."/>
            <person name="Qin J."/>
            <person name="Raes J."/>
            <person name="Tap J."/>
            <person name="Tims S."/>
            <person name="Ussery D.W."/>
            <person name="Yamada T."/>
            <person name="MetaHit consortium"/>
            <person name="Renault P."/>
            <person name="Sicheritz-Ponten T."/>
            <person name="Bork P."/>
            <person name="Wang J."/>
            <person name="Brunak S."/>
            <person name="Ehrlich S.D."/>
        </authorList>
    </citation>
    <scope>NUCLEOTIDE SEQUENCE [LARGE SCALE GENOMIC DNA]</scope>
</reference>
<evidence type="ECO:0000313" key="1">
    <source>
        <dbReference type="EMBL" id="CDF04618.1"/>
    </source>
</evidence>
<evidence type="ECO:0000313" key="2">
    <source>
        <dbReference type="Proteomes" id="UP000017908"/>
    </source>
</evidence>
<dbReference type="InterPro" id="IPR049254">
    <property type="entry name" value="Phage_tail_terminator"/>
</dbReference>
<dbReference type="EMBL" id="CBKE010000113">
    <property type="protein sequence ID" value="CDF04618.1"/>
    <property type="molecule type" value="Genomic_DNA"/>
</dbReference>
<protein>
    <recommendedName>
        <fullName evidence="3">Phage protein</fullName>
    </recommendedName>
</protein>
<organism evidence="1 2">
    <name type="scientific">Megasphaera elsdenii CAG:570</name>
    <dbReference type="NCBI Taxonomy" id="1263087"/>
    <lineage>
        <taxon>Bacteria</taxon>
        <taxon>Bacillati</taxon>
        <taxon>Bacillota</taxon>
        <taxon>Negativicutes</taxon>
        <taxon>Veillonellales</taxon>
        <taxon>Veillonellaceae</taxon>
        <taxon>Megasphaera</taxon>
    </lineage>
</organism>